<evidence type="ECO:0000313" key="3">
    <source>
        <dbReference type="Proteomes" id="UP000290287"/>
    </source>
</evidence>
<reference evidence="2 3" key="1">
    <citation type="submission" date="2017-10" db="EMBL/GenBank/DDBJ databases">
        <title>Nyctiphanis sp. nov., isolated from the stomach of the euphausiid Nyctiphanes simplex (Hansen, 1911) in the Gulf of California.</title>
        <authorList>
            <person name="Gomez-Gil B."/>
            <person name="Aguilar-Mendez M."/>
            <person name="Lopez-Cortes A."/>
            <person name="Gomez-Gutierrez J."/>
            <person name="Roque A."/>
            <person name="Lang E."/>
            <person name="Gonzalez-Castillo A."/>
        </authorList>
    </citation>
    <scope>NUCLEOTIDE SEQUENCE [LARGE SCALE GENOMIC DNA]</scope>
    <source>
        <strain evidence="2 3">CAIM 600</strain>
    </source>
</reference>
<evidence type="ECO:0000256" key="1">
    <source>
        <dbReference type="SAM" id="Phobius"/>
    </source>
</evidence>
<sequence>MDDDSLAPFVDALASALIVMVLVSIFFLVQTAMTVQEKAKLIVINDKPIEESEPAPNPIVFRELINIDLDNNTLTYLLNFKMDEQLITQIRSQMLSGQTVEITVTSSDAEKKSVVNMLRFLGFMDLPDEIDVKTKIEQSDKLLSTLSWEIN</sequence>
<name>A0A4Q0YR57_9GAMM</name>
<evidence type="ECO:0000313" key="2">
    <source>
        <dbReference type="EMBL" id="RXJ72564.1"/>
    </source>
</evidence>
<dbReference type="AlphaFoldDB" id="A0A4Q0YR57"/>
<protein>
    <submittedName>
        <fullName evidence="2">Uncharacterized protein</fullName>
    </submittedName>
</protein>
<keyword evidence="1" id="KW-0812">Transmembrane</keyword>
<keyword evidence="3" id="KW-1185">Reference proteome</keyword>
<dbReference type="EMBL" id="PEIB01000018">
    <property type="protein sequence ID" value="RXJ72564.1"/>
    <property type="molecule type" value="Genomic_DNA"/>
</dbReference>
<gene>
    <name evidence="2" type="ORF">CS022_14730</name>
</gene>
<proteinExistence type="predicted"/>
<dbReference type="RefSeq" id="WP_129122914.1">
    <property type="nucleotide sequence ID" value="NZ_PEIB01000018.1"/>
</dbReference>
<keyword evidence="1" id="KW-0472">Membrane</keyword>
<organism evidence="2 3">
    <name type="scientific">Veronia nyctiphanis</name>
    <dbReference type="NCBI Taxonomy" id="1278244"/>
    <lineage>
        <taxon>Bacteria</taxon>
        <taxon>Pseudomonadati</taxon>
        <taxon>Pseudomonadota</taxon>
        <taxon>Gammaproteobacteria</taxon>
        <taxon>Vibrionales</taxon>
        <taxon>Vibrionaceae</taxon>
        <taxon>Veronia</taxon>
    </lineage>
</organism>
<comment type="caution">
    <text evidence="2">The sequence shown here is derived from an EMBL/GenBank/DDBJ whole genome shotgun (WGS) entry which is preliminary data.</text>
</comment>
<dbReference type="OrthoDB" id="5917030at2"/>
<feature type="transmembrane region" description="Helical" evidence="1">
    <location>
        <begin position="6"/>
        <end position="29"/>
    </location>
</feature>
<accession>A0A4Q0YR57</accession>
<keyword evidence="1" id="KW-1133">Transmembrane helix</keyword>
<dbReference type="Proteomes" id="UP000290287">
    <property type="component" value="Unassembled WGS sequence"/>
</dbReference>